<dbReference type="InterPro" id="IPR033132">
    <property type="entry name" value="GH_1_N_CS"/>
</dbReference>
<dbReference type="FunFam" id="3.20.20.80:FF:000004">
    <property type="entry name" value="Beta-glucosidase 6-phospho-beta-glucosidase"/>
    <property type="match status" value="1"/>
</dbReference>
<evidence type="ECO:0000256" key="10">
    <source>
        <dbReference type="PIRSR" id="PIRSR617736-2"/>
    </source>
</evidence>
<dbReference type="InterPro" id="IPR001360">
    <property type="entry name" value="Glyco_hydro_1"/>
</dbReference>
<reference evidence="12 13" key="1">
    <citation type="submission" date="2019-02" db="EMBL/GenBank/DDBJ databases">
        <authorList>
            <person name="Li S.-H."/>
        </authorList>
    </citation>
    <scope>NUCLEOTIDE SEQUENCE [LARGE SCALE GENOMIC DNA]</scope>
    <source>
        <strain evidence="12 13">IMCC14385</strain>
    </source>
</reference>
<dbReference type="EMBL" id="CP036422">
    <property type="protein sequence ID" value="QFU75446.1"/>
    <property type="molecule type" value="Genomic_DNA"/>
</dbReference>
<evidence type="ECO:0000256" key="3">
    <source>
        <dbReference type="ARBA" id="ARBA00012744"/>
    </source>
</evidence>
<dbReference type="GO" id="GO:0030245">
    <property type="term" value="P:cellulose catabolic process"/>
    <property type="evidence" value="ECO:0007669"/>
    <property type="project" value="UniProtKB-KW"/>
</dbReference>
<dbReference type="PANTHER" id="PTHR10353">
    <property type="entry name" value="GLYCOSYL HYDROLASE"/>
    <property type="match status" value="1"/>
</dbReference>
<dbReference type="PROSITE" id="PS00653">
    <property type="entry name" value="GLYCOSYL_HYDROL_F1_2"/>
    <property type="match status" value="1"/>
</dbReference>
<evidence type="ECO:0000256" key="2">
    <source>
        <dbReference type="ARBA" id="ARBA00010838"/>
    </source>
</evidence>
<feature type="binding site" evidence="10">
    <location>
        <position position="121"/>
    </location>
    <ligand>
        <name>substrate</name>
    </ligand>
</feature>
<dbReference type="NCBIfam" id="TIGR03356">
    <property type="entry name" value="BGL"/>
    <property type="match status" value="1"/>
</dbReference>
<feature type="binding site" evidence="10">
    <location>
        <position position="295"/>
    </location>
    <ligand>
        <name>substrate</name>
    </ligand>
</feature>
<dbReference type="InterPro" id="IPR017736">
    <property type="entry name" value="Glyco_hydro_1_beta-glucosidase"/>
</dbReference>
<evidence type="ECO:0000256" key="9">
    <source>
        <dbReference type="PIRSR" id="PIRSR617736-1"/>
    </source>
</evidence>
<feature type="binding site" evidence="10">
    <location>
        <position position="166"/>
    </location>
    <ligand>
        <name>substrate</name>
    </ligand>
</feature>
<accession>A0A5P9NIU2</accession>
<keyword evidence="7 11" id="KW-0326">Glycosidase</keyword>
<dbReference type="EC" id="3.2.1.21" evidence="3 11"/>
<evidence type="ECO:0000256" key="8">
    <source>
        <dbReference type="ARBA" id="ARBA00023326"/>
    </source>
</evidence>
<dbReference type="PRINTS" id="PR00131">
    <property type="entry name" value="GLHYDRLASE1"/>
</dbReference>
<dbReference type="AlphaFoldDB" id="A0A5P9NIU2"/>
<keyword evidence="5" id="KW-0136">Cellulose degradation</keyword>
<evidence type="ECO:0000256" key="1">
    <source>
        <dbReference type="ARBA" id="ARBA00000448"/>
    </source>
</evidence>
<dbReference type="Gene3D" id="3.20.20.80">
    <property type="entry name" value="Glycosidases"/>
    <property type="match status" value="1"/>
</dbReference>
<feature type="binding site" evidence="10">
    <location>
        <position position="409"/>
    </location>
    <ligand>
        <name>substrate</name>
    </ligand>
</feature>
<evidence type="ECO:0000256" key="6">
    <source>
        <dbReference type="ARBA" id="ARBA00023277"/>
    </source>
</evidence>
<comment type="similarity">
    <text evidence="2 11">Belongs to the glycosyl hydrolase 1 family.</text>
</comment>
<evidence type="ECO:0000256" key="11">
    <source>
        <dbReference type="RuleBase" id="RU361175"/>
    </source>
</evidence>
<sequence>MPELIFPKDFVFGTATAAYQIEGAYAEDGRGLSIWDEFSHRKGKTHKGDNGDVACDHYHRYPEDIALMGELGVNAYRMSLSWSRILPEGTGKINQAGINHYRREFDALLEAGITPYVTLFHWDLPLALHNKYGGFQNRQAAHDFAEYAEVAAKAFGDQVKHWITLNEPWEHCVMGHFMGEHAPGYHRPWTFMKVMHNLLLGHALGMERIRDVLPDATVGITTSHTPAHPFTDRDKDHEAAALANEFLNFVTLDPLYKGHYPEELSRRFRYFKPGVETGDMERINAPIDFIGVNNYQREFARHTYLVPFLNTWIVGGTQGAERDFVKDGVQHTSMGWEVYPEAIYEVLGWLRNDYDNPTTMITENGAAFEDEVIDGEVHDPKRMDFLEGYMGQVKRAMDHGSDITGYFVWTLIDNFEWAAGFAKRFGIIHVDHQTQERIIKGSGRWYADLIRRSQAQ</sequence>
<keyword evidence="6" id="KW-0119">Carbohydrate metabolism</keyword>
<dbReference type="Proteomes" id="UP000326287">
    <property type="component" value="Chromosome"/>
</dbReference>
<keyword evidence="8" id="KW-0624">Polysaccharide degradation</keyword>
<dbReference type="RefSeq" id="WP_152661553.1">
    <property type="nucleotide sequence ID" value="NZ_CP036422.1"/>
</dbReference>
<feature type="active site" description="Proton donor" evidence="9">
    <location>
        <position position="167"/>
    </location>
</feature>
<feature type="binding site" evidence="10">
    <location>
        <position position="20"/>
    </location>
    <ligand>
        <name>substrate</name>
    </ligand>
</feature>
<dbReference type="PANTHER" id="PTHR10353:SF36">
    <property type="entry name" value="LP05116P"/>
    <property type="match status" value="1"/>
</dbReference>
<keyword evidence="13" id="KW-1185">Reference proteome</keyword>
<name>A0A5P9NIU2_9GAMM</name>
<feature type="active site" description="Nucleophile" evidence="9">
    <location>
        <position position="363"/>
    </location>
</feature>
<dbReference type="InterPro" id="IPR017853">
    <property type="entry name" value="GH"/>
</dbReference>
<dbReference type="OrthoDB" id="9765195at2"/>
<evidence type="ECO:0000256" key="7">
    <source>
        <dbReference type="ARBA" id="ARBA00023295"/>
    </source>
</evidence>
<evidence type="ECO:0000256" key="4">
    <source>
        <dbReference type="ARBA" id="ARBA00022801"/>
    </source>
</evidence>
<dbReference type="SUPFAM" id="SSF51445">
    <property type="entry name" value="(Trans)glycosidases"/>
    <property type="match status" value="1"/>
</dbReference>
<gene>
    <name evidence="12" type="ORF">EY643_07135</name>
</gene>
<feature type="binding site" evidence="10">
    <location>
        <begin position="416"/>
        <end position="417"/>
    </location>
    <ligand>
        <name>substrate</name>
    </ligand>
</feature>
<dbReference type="Pfam" id="PF00232">
    <property type="entry name" value="Glyco_hydro_1"/>
    <property type="match status" value="1"/>
</dbReference>
<dbReference type="GO" id="GO:0008422">
    <property type="term" value="F:beta-glucosidase activity"/>
    <property type="evidence" value="ECO:0007669"/>
    <property type="project" value="UniProtKB-EC"/>
</dbReference>
<dbReference type="KEGG" id="halc:EY643_07135"/>
<proteinExistence type="inferred from homology"/>
<protein>
    <recommendedName>
        <fullName evidence="3 11">Beta-glucosidase</fullName>
        <ecNumber evidence="3 11">3.2.1.21</ecNumber>
    </recommendedName>
</protein>
<comment type="catalytic activity">
    <reaction evidence="1 11">
        <text>Hydrolysis of terminal, non-reducing beta-D-glucosyl residues with release of beta-D-glucose.</text>
        <dbReference type="EC" id="3.2.1.21"/>
    </reaction>
</comment>
<evidence type="ECO:0000313" key="13">
    <source>
        <dbReference type="Proteomes" id="UP000326287"/>
    </source>
</evidence>
<keyword evidence="4 11" id="KW-0378">Hydrolase</keyword>
<organism evidence="12 13">
    <name type="scientific">Halioglobus maricola</name>
    <dbReference type="NCBI Taxonomy" id="2601894"/>
    <lineage>
        <taxon>Bacteria</taxon>
        <taxon>Pseudomonadati</taxon>
        <taxon>Pseudomonadota</taxon>
        <taxon>Gammaproteobacteria</taxon>
        <taxon>Cellvibrionales</taxon>
        <taxon>Halieaceae</taxon>
        <taxon>Halioglobus</taxon>
    </lineage>
</organism>
<evidence type="ECO:0000256" key="5">
    <source>
        <dbReference type="ARBA" id="ARBA00023001"/>
    </source>
</evidence>
<evidence type="ECO:0000313" key="12">
    <source>
        <dbReference type="EMBL" id="QFU75446.1"/>
    </source>
</evidence>